<dbReference type="EMBL" id="LHQQ01000079">
    <property type="protein sequence ID" value="KOS43550.1"/>
    <property type="molecule type" value="Genomic_DNA"/>
</dbReference>
<dbReference type="STRING" id="229535.A0A0M8PA64"/>
<evidence type="ECO:0000313" key="2">
    <source>
        <dbReference type="Proteomes" id="UP000037696"/>
    </source>
</evidence>
<comment type="caution">
    <text evidence="1">The sequence shown here is derived from an EMBL/GenBank/DDBJ whole genome shotgun (WGS) entry which is preliminary data.</text>
</comment>
<keyword evidence="2" id="KW-1185">Reference proteome</keyword>
<evidence type="ECO:0000313" key="1">
    <source>
        <dbReference type="EMBL" id="KOS43550.1"/>
    </source>
</evidence>
<organism evidence="1 2">
    <name type="scientific">Penicillium nordicum</name>
    <dbReference type="NCBI Taxonomy" id="229535"/>
    <lineage>
        <taxon>Eukaryota</taxon>
        <taxon>Fungi</taxon>
        <taxon>Dikarya</taxon>
        <taxon>Ascomycota</taxon>
        <taxon>Pezizomycotina</taxon>
        <taxon>Eurotiomycetes</taxon>
        <taxon>Eurotiomycetidae</taxon>
        <taxon>Eurotiales</taxon>
        <taxon>Aspergillaceae</taxon>
        <taxon>Penicillium</taxon>
    </lineage>
</organism>
<protein>
    <submittedName>
        <fullName evidence="1">Uncharacterized protein</fullName>
    </submittedName>
</protein>
<dbReference type="AlphaFoldDB" id="A0A0M8PA64"/>
<dbReference type="Gene3D" id="3.40.50.980">
    <property type="match status" value="1"/>
</dbReference>
<name>A0A0M8PA64_9EURO</name>
<proteinExistence type="predicted"/>
<accession>A0A0M8PA64</accession>
<reference evidence="1 2" key="1">
    <citation type="submission" date="2015-08" db="EMBL/GenBank/DDBJ databases">
        <title>Genome sequencing of Penicillium nordicum.</title>
        <authorList>
            <person name="Nguyen H.D."/>
            <person name="Seifert K.A."/>
        </authorList>
    </citation>
    <scope>NUCLEOTIDE SEQUENCE [LARGE SCALE GENOMIC DNA]</scope>
    <source>
        <strain evidence="1 2">DAOMC 185683</strain>
    </source>
</reference>
<dbReference type="Proteomes" id="UP000037696">
    <property type="component" value="Unassembled WGS sequence"/>
</dbReference>
<gene>
    <name evidence="1" type="ORF">ACN38_g5545</name>
</gene>
<sequence length="80" mass="8716">MDNFMAPLKGGTICMAARHLLLTNPEAVVRELRATATFTVNSLAALLRHERVPTLTWIAVGDELVGQRVIDNFAPKAGED</sequence>